<dbReference type="OrthoDB" id="417125at2759"/>
<evidence type="ECO:0000313" key="2">
    <source>
        <dbReference type="EMBL" id="KAG9232170.1"/>
    </source>
</evidence>
<evidence type="ECO:0000313" key="3">
    <source>
        <dbReference type="Proteomes" id="UP000824998"/>
    </source>
</evidence>
<dbReference type="AlphaFoldDB" id="A0A9P8C3K4"/>
<feature type="region of interest" description="Disordered" evidence="1">
    <location>
        <begin position="276"/>
        <end position="318"/>
    </location>
</feature>
<name>A0A9P8C3K4_9HELO</name>
<feature type="compositionally biased region" description="Polar residues" evidence="1">
    <location>
        <begin position="306"/>
        <end position="318"/>
    </location>
</feature>
<evidence type="ECO:0008006" key="4">
    <source>
        <dbReference type="Google" id="ProtNLM"/>
    </source>
</evidence>
<keyword evidence="3" id="KW-1185">Reference proteome</keyword>
<protein>
    <recommendedName>
        <fullName evidence="4">Ribosomal RNA methyltransferase FtsJ domain-containing protein</fullName>
    </recommendedName>
</protein>
<accession>A0A9P8C3K4</accession>
<gene>
    <name evidence="2" type="ORF">BJ875DRAFT_381358</name>
</gene>
<evidence type="ECO:0000256" key="1">
    <source>
        <dbReference type="SAM" id="MobiDB-lite"/>
    </source>
</evidence>
<sequence>MEKKSLEGATMKPMMVTEEELVAILEKHTIGGDPRERNLDRSSRLVKAYCLKNEPEFRRVTEFRERGWVQNKEKGDAFFKAQREKADHTDEVSEKKFYNMMQRIAEEMHGLTGVLNPPQQDVELKTLDICMAPGGYTAAIIKRHPRAKAFGITLSRKQGGHPLHFPFASVDVFKPVKMHGTRSSFYMIAKDVQPQAEGAVSAVKESKDAWRKATFGGEDGTGEKVDPPISYTIELLENYGERLIEMGRGVWKIQADALSGTDYAGDGSAGSCFGGLMMNSPPKTPKTPAFRRSSQVKPEVEHHRNVSPSNNALSPLQQ</sequence>
<proteinExistence type="predicted"/>
<organism evidence="2 3">
    <name type="scientific">Amylocarpus encephaloides</name>
    <dbReference type="NCBI Taxonomy" id="45428"/>
    <lineage>
        <taxon>Eukaryota</taxon>
        <taxon>Fungi</taxon>
        <taxon>Dikarya</taxon>
        <taxon>Ascomycota</taxon>
        <taxon>Pezizomycotina</taxon>
        <taxon>Leotiomycetes</taxon>
        <taxon>Helotiales</taxon>
        <taxon>Helotiales incertae sedis</taxon>
        <taxon>Amylocarpus</taxon>
    </lineage>
</organism>
<comment type="caution">
    <text evidence="2">The sequence shown here is derived from an EMBL/GenBank/DDBJ whole genome shotgun (WGS) entry which is preliminary data.</text>
</comment>
<reference evidence="2" key="1">
    <citation type="journal article" date="2021" name="IMA Fungus">
        <title>Genomic characterization of three marine fungi, including Emericellopsis atlantica sp. nov. with signatures of a generalist lifestyle and marine biomass degradation.</title>
        <authorList>
            <person name="Hagestad O.C."/>
            <person name="Hou L."/>
            <person name="Andersen J.H."/>
            <person name="Hansen E.H."/>
            <person name="Altermark B."/>
            <person name="Li C."/>
            <person name="Kuhnert E."/>
            <person name="Cox R.J."/>
            <person name="Crous P.W."/>
            <person name="Spatafora J.W."/>
            <person name="Lail K."/>
            <person name="Amirebrahimi M."/>
            <person name="Lipzen A."/>
            <person name="Pangilinan J."/>
            <person name="Andreopoulos W."/>
            <person name="Hayes R.D."/>
            <person name="Ng V."/>
            <person name="Grigoriev I.V."/>
            <person name="Jackson S.A."/>
            <person name="Sutton T.D.S."/>
            <person name="Dobson A.D.W."/>
            <person name="Rama T."/>
        </authorList>
    </citation>
    <scope>NUCLEOTIDE SEQUENCE</scope>
    <source>
        <strain evidence="2">TRa018bII</strain>
    </source>
</reference>
<dbReference type="Proteomes" id="UP000824998">
    <property type="component" value="Unassembled WGS sequence"/>
</dbReference>
<dbReference type="EMBL" id="MU251562">
    <property type="protein sequence ID" value="KAG9232170.1"/>
    <property type="molecule type" value="Genomic_DNA"/>
</dbReference>